<feature type="chain" id="PRO_5041656170" evidence="1">
    <location>
        <begin position="19"/>
        <end position="77"/>
    </location>
</feature>
<organism evidence="2 3">
    <name type="scientific">Trichobilharzia regenti</name>
    <name type="common">Nasal bird schistosome</name>
    <dbReference type="NCBI Taxonomy" id="157069"/>
    <lineage>
        <taxon>Eukaryota</taxon>
        <taxon>Metazoa</taxon>
        <taxon>Spiralia</taxon>
        <taxon>Lophotrochozoa</taxon>
        <taxon>Platyhelminthes</taxon>
        <taxon>Trematoda</taxon>
        <taxon>Digenea</taxon>
        <taxon>Strigeidida</taxon>
        <taxon>Schistosomatoidea</taxon>
        <taxon>Schistosomatidae</taxon>
        <taxon>Trichobilharzia</taxon>
    </lineage>
</organism>
<reference evidence="3" key="2">
    <citation type="submission" date="2023-11" db="UniProtKB">
        <authorList>
            <consortium name="WormBaseParasite"/>
        </authorList>
    </citation>
    <scope>IDENTIFICATION</scope>
</reference>
<dbReference type="WBParaSite" id="TREG1_130130.1">
    <property type="protein sequence ID" value="TREG1_130130.1"/>
    <property type="gene ID" value="TREG1_130130"/>
</dbReference>
<reference evidence="2" key="1">
    <citation type="submission" date="2022-06" db="EMBL/GenBank/DDBJ databases">
        <authorList>
            <person name="Berger JAMES D."/>
            <person name="Berger JAMES D."/>
        </authorList>
    </citation>
    <scope>NUCLEOTIDE SEQUENCE [LARGE SCALE GENOMIC DNA]</scope>
</reference>
<feature type="signal peptide" evidence="1">
    <location>
        <begin position="1"/>
        <end position="18"/>
    </location>
</feature>
<evidence type="ECO:0000256" key="1">
    <source>
        <dbReference type="SAM" id="SignalP"/>
    </source>
</evidence>
<dbReference type="AlphaFoldDB" id="A0AA85IZ57"/>
<evidence type="ECO:0000313" key="2">
    <source>
        <dbReference type="Proteomes" id="UP000050795"/>
    </source>
</evidence>
<name>A0AA85IZ57_TRIRE</name>
<protein>
    <submittedName>
        <fullName evidence="3">Uncharacterized protein</fullName>
    </submittedName>
</protein>
<dbReference type="Proteomes" id="UP000050795">
    <property type="component" value="Unassembled WGS sequence"/>
</dbReference>
<sequence length="77" mass="8538">MNFGKEAILLICVSCLIAQYECAGSCASKPEKLKTCNKFFVTSFTAEKPNGGMTAPPPRIQNLYTLRNGSEYYYDTV</sequence>
<keyword evidence="1" id="KW-0732">Signal</keyword>
<keyword evidence="2" id="KW-1185">Reference proteome</keyword>
<evidence type="ECO:0000313" key="3">
    <source>
        <dbReference type="WBParaSite" id="TREG1_130130.1"/>
    </source>
</evidence>
<accession>A0AA85IZ57</accession>
<proteinExistence type="predicted"/>